<keyword evidence="3" id="KW-0804">Transcription</keyword>
<dbReference type="PANTHER" id="PTHR33204">
    <property type="entry name" value="TRANSCRIPTIONAL REGULATOR, MARR FAMILY"/>
    <property type="match status" value="1"/>
</dbReference>
<keyword evidence="1" id="KW-0805">Transcription regulation</keyword>
<dbReference type="GO" id="GO:0003677">
    <property type="term" value="F:DNA binding"/>
    <property type="evidence" value="ECO:0007669"/>
    <property type="project" value="UniProtKB-KW"/>
</dbReference>
<organism evidence="5 6">
    <name type="scientific">Amycolatopsis thermoflava</name>
    <dbReference type="NCBI Taxonomy" id="84480"/>
    <lineage>
        <taxon>Bacteria</taxon>
        <taxon>Bacillati</taxon>
        <taxon>Actinomycetota</taxon>
        <taxon>Actinomycetes</taxon>
        <taxon>Pseudonocardiales</taxon>
        <taxon>Pseudonocardiaceae</taxon>
        <taxon>Amycolatopsis</taxon>
        <taxon>Amycolatopsis methanolica group</taxon>
    </lineage>
</organism>
<feature type="domain" description="HTH hxlR-type" evidence="4">
    <location>
        <begin position="11"/>
        <end position="111"/>
    </location>
</feature>
<dbReference type="AlphaFoldDB" id="A0A3N2H5J9"/>
<dbReference type="PROSITE" id="PS51118">
    <property type="entry name" value="HTH_HXLR"/>
    <property type="match status" value="1"/>
</dbReference>
<dbReference type="Proteomes" id="UP000274843">
    <property type="component" value="Unassembled WGS sequence"/>
</dbReference>
<accession>A0A3N2H5J9</accession>
<dbReference type="SUPFAM" id="SSF46785">
    <property type="entry name" value="Winged helix' DNA-binding domain"/>
    <property type="match status" value="1"/>
</dbReference>
<dbReference type="InterPro" id="IPR036390">
    <property type="entry name" value="WH_DNA-bd_sf"/>
</dbReference>
<dbReference type="Pfam" id="PF01638">
    <property type="entry name" value="HxlR"/>
    <property type="match status" value="1"/>
</dbReference>
<comment type="caution">
    <text evidence="5">The sequence shown here is derived from an EMBL/GenBank/DDBJ whole genome shotgun (WGS) entry which is preliminary data.</text>
</comment>
<sequence>MPKTLGKDSTCSIARTLQVLGDSWTLLIVREAMLAGSTRFQEFREELGIAPNILAKRLAQLVDEGLMERRTYREPGLRAREEYVLTEAGRGLNVVMAALASWGRAYRPRPGGTSPRFTLEDTGTAAQLAFVTPDGQCVPPAQLTARRTDDAALDAMPGTADGMQAAQAS</sequence>
<name>A0A3N2H5J9_9PSEU</name>
<evidence type="ECO:0000256" key="3">
    <source>
        <dbReference type="ARBA" id="ARBA00023163"/>
    </source>
</evidence>
<dbReference type="Gene3D" id="1.10.10.10">
    <property type="entry name" value="Winged helix-like DNA-binding domain superfamily/Winged helix DNA-binding domain"/>
    <property type="match status" value="1"/>
</dbReference>
<dbReference type="PANTHER" id="PTHR33204:SF18">
    <property type="entry name" value="TRANSCRIPTIONAL REGULATORY PROTEIN"/>
    <property type="match status" value="1"/>
</dbReference>
<gene>
    <name evidence="5" type="ORF">EDD35_6606</name>
</gene>
<dbReference type="InterPro" id="IPR036388">
    <property type="entry name" value="WH-like_DNA-bd_sf"/>
</dbReference>
<dbReference type="InterPro" id="IPR002577">
    <property type="entry name" value="HTH_HxlR"/>
</dbReference>
<reference evidence="5 6" key="1">
    <citation type="submission" date="2018-11" db="EMBL/GenBank/DDBJ databases">
        <title>Sequencing the genomes of 1000 actinobacteria strains.</title>
        <authorList>
            <person name="Klenk H.-P."/>
        </authorList>
    </citation>
    <scope>NUCLEOTIDE SEQUENCE [LARGE SCALE GENOMIC DNA]</scope>
    <source>
        <strain evidence="5 6">DSM 44348</strain>
    </source>
</reference>
<proteinExistence type="predicted"/>
<evidence type="ECO:0000256" key="2">
    <source>
        <dbReference type="ARBA" id="ARBA00023125"/>
    </source>
</evidence>
<protein>
    <submittedName>
        <fullName evidence="5">HxlR family transcriptional regulator</fullName>
    </submittedName>
</protein>
<dbReference type="EMBL" id="RKHY01000001">
    <property type="protein sequence ID" value="ROS44176.1"/>
    <property type="molecule type" value="Genomic_DNA"/>
</dbReference>
<keyword evidence="2" id="KW-0238">DNA-binding</keyword>
<evidence type="ECO:0000256" key="1">
    <source>
        <dbReference type="ARBA" id="ARBA00023015"/>
    </source>
</evidence>
<evidence type="ECO:0000313" key="5">
    <source>
        <dbReference type="EMBL" id="ROS44176.1"/>
    </source>
</evidence>
<dbReference type="RefSeq" id="WP_123686188.1">
    <property type="nucleotide sequence ID" value="NZ_RKHY01000001.1"/>
</dbReference>
<evidence type="ECO:0000313" key="6">
    <source>
        <dbReference type="Proteomes" id="UP000274843"/>
    </source>
</evidence>
<evidence type="ECO:0000259" key="4">
    <source>
        <dbReference type="PROSITE" id="PS51118"/>
    </source>
</evidence>
<keyword evidence="6" id="KW-1185">Reference proteome</keyword>
<dbReference type="GeneID" id="301847870"/>